<proteinExistence type="predicted"/>
<evidence type="ECO:0000313" key="2">
    <source>
        <dbReference type="Proteomes" id="UP000032142"/>
    </source>
</evidence>
<dbReference type="EMBL" id="KN444514">
    <property type="protein sequence ID" value="KHG28320.1"/>
    <property type="molecule type" value="Genomic_DNA"/>
</dbReference>
<keyword evidence="2" id="KW-1185">Reference proteome</keyword>
<dbReference type="AlphaFoldDB" id="A0A0B0PTK5"/>
<evidence type="ECO:0000313" key="1">
    <source>
        <dbReference type="EMBL" id="KHG28320.1"/>
    </source>
</evidence>
<dbReference type="Proteomes" id="UP000032142">
    <property type="component" value="Unassembled WGS sequence"/>
</dbReference>
<gene>
    <name evidence="1" type="ORF">F383_11289</name>
</gene>
<reference evidence="2" key="1">
    <citation type="submission" date="2014-09" db="EMBL/GenBank/DDBJ databases">
        <authorList>
            <person name="Mudge J."/>
            <person name="Ramaraj T."/>
            <person name="Lindquist I.E."/>
            <person name="Bharti A.K."/>
            <person name="Sundararajan A."/>
            <person name="Cameron C.T."/>
            <person name="Woodward J.E."/>
            <person name="May G.D."/>
            <person name="Brubaker C."/>
            <person name="Broadhvest J."/>
            <person name="Wilkins T.A."/>
        </authorList>
    </citation>
    <scope>NUCLEOTIDE SEQUENCE</scope>
    <source>
        <strain evidence="2">cv. AKA8401</strain>
    </source>
</reference>
<sequence length="38" mass="4421">MIIYNKSMQTDTYGQSHNNSTYYKPTSYTCHSLDISNI</sequence>
<organism evidence="1 2">
    <name type="scientific">Gossypium arboreum</name>
    <name type="common">Tree cotton</name>
    <name type="synonym">Gossypium nanking</name>
    <dbReference type="NCBI Taxonomy" id="29729"/>
    <lineage>
        <taxon>Eukaryota</taxon>
        <taxon>Viridiplantae</taxon>
        <taxon>Streptophyta</taxon>
        <taxon>Embryophyta</taxon>
        <taxon>Tracheophyta</taxon>
        <taxon>Spermatophyta</taxon>
        <taxon>Magnoliopsida</taxon>
        <taxon>eudicotyledons</taxon>
        <taxon>Gunneridae</taxon>
        <taxon>Pentapetalae</taxon>
        <taxon>rosids</taxon>
        <taxon>malvids</taxon>
        <taxon>Malvales</taxon>
        <taxon>Malvaceae</taxon>
        <taxon>Malvoideae</taxon>
        <taxon>Gossypium</taxon>
    </lineage>
</organism>
<protein>
    <submittedName>
        <fullName evidence="1">Uncharacterized protein</fullName>
    </submittedName>
</protein>
<accession>A0A0B0PTK5</accession>
<name>A0A0B0PTK5_GOSAR</name>